<dbReference type="EnsemblPlants" id="TuG1812G0700002888.01.T02">
    <property type="protein sequence ID" value="TuG1812G0700002888.01.T02.cds384174"/>
    <property type="gene ID" value="TuG1812G0700002888.01"/>
</dbReference>
<sequence length="25" mass="2751">MGLRKPPSCCCSSKQCACRSCWKST</sequence>
<dbReference type="AlphaFoldDB" id="A0A8R7R4U8"/>
<reference evidence="2" key="1">
    <citation type="journal article" date="2013" name="Nature">
        <title>Draft genome of the wheat A-genome progenitor Triticum urartu.</title>
        <authorList>
            <person name="Ling H.Q."/>
            <person name="Zhao S."/>
            <person name="Liu D."/>
            <person name="Wang J."/>
            <person name="Sun H."/>
            <person name="Zhang C."/>
            <person name="Fan H."/>
            <person name="Li D."/>
            <person name="Dong L."/>
            <person name="Tao Y."/>
            <person name="Gao C."/>
            <person name="Wu H."/>
            <person name="Li Y."/>
            <person name="Cui Y."/>
            <person name="Guo X."/>
            <person name="Zheng S."/>
            <person name="Wang B."/>
            <person name="Yu K."/>
            <person name="Liang Q."/>
            <person name="Yang W."/>
            <person name="Lou X."/>
            <person name="Chen J."/>
            <person name="Feng M."/>
            <person name="Jian J."/>
            <person name="Zhang X."/>
            <person name="Luo G."/>
            <person name="Jiang Y."/>
            <person name="Liu J."/>
            <person name="Wang Z."/>
            <person name="Sha Y."/>
            <person name="Zhang B."/>
            <person name="Wu H."/>
            <person name="Tang D."/>
            <person name="Shen Q."/>
            <person name="Xue P."/>
            <person name="Zou S."/>
            <person name="Wang X."/>
            <person name="Liu X."/>
            <person name="Wang F."/>
            <person name="Yang Y."/>
            <person name="An X."/>
            <person name="Dong Z."/>
            <person name="Zhang K."/>
            <person name="Zhang X."/>
            <person name="Luo M.C."/>
            <person name="Dvorak J."/>
            <person name="Tong Y."/>
            <person name="Wang J."/>
            <person name="Yang H."/>
            <person name="Li Z."/>
            <person name="Wang D."/>
            <person name="Zhang A."/>
            <person name="Wang J."/>
        </authorList>
    </citation>
    <scope>NUCLEOTIDE SEQUENCE</scope>
    <source>
        <strain evidence="2">cv. G1812</strain>
    </source>
</reference>
<evidence type="ECO:0000313" key="1">
    <source>
        <dbReference type="EnsemblPlants" id="TuG1812G0700002888.01.T02.cds384174"/>
    </source>
</evidence>
<accession>A0A8R7R4U8</accession>
<dbReference type="Gramene" id="TuG1812G0700002888.01.T02">
    <property type="protein sequence ID" value="TuG1812G0700002888.01.T02.cds384174"/>
    <property type="gene ID" value="TuG1812G0700002888.01"/>
</dbReference>
<proteinExistence type="predicted"/>
<protein>
    <submittedName>
        <fullName evidence="1">Uncharacterized protein</fullName>
    </submittedName>
</protein>
<evidence type="ECO:0000313" key="2">
    <source>
        <dbReference type="Proteomes" id="UP000015106"/>
    </source>
</evidence>
<keyword evidence="2" id="KW-1185">Reference proteome</keyword>
<reference evidence="1" key="3">
    <citation type="submission" date="2022-06" db="UniProtKB">
        <authorList>
            <consortium name="EnsemblPlants"/>
        </authorList>
    </citation>
    <scope>IDENTIFICATION</scope>
</reference>
<dbReference type="Proteomes" id="UP000015106">
    <property type="component" value="Chromosome 7"/>
</dbReference>
<reference evidence="1" key="2">
    <citation type="submission" date="2018-03" db="EMBL/GenBank/DDBJ databases">
        <title>The Triticum urartu genome reveals the dynamic nature of wheat genome evolution.</title>
        <authorList>
            <person name="Ling H."/>
            <person name="Ma B."/>
            <person name="Shi X."/>
            <person name="Liu H."/>
            <person name="Dong L."/>
            <person name="Sun H."/>
            <person name="Cao Y."/>
            <person name="Gao Q."/>
            <person name="Zheng S."/>
            <person name="Li Y."/>
            <person name="Yu Y."/>
            <person name="Du H."/>
            <person name="Qi M."/>
            <person name="Li Y."/>
            <person name="Yu H."/>
            <person name="Cui Y."/>
            <person name="Wang N."/>
            <person name="Chen C."/>
            <person name="Wu H."/>
            <person name="Zhao Y."/>
            <person name="Zhang J."/>
            <person name="Li Y."/>
            <person name="Zhou W."/>
            <person name="Zhang B."/>
            <person name="Hu W."/>
            <person name="Eijk M."/>
            <person name="Tang J."/>
            <person name="Witsenboer H."/>
            <person name="Zhao S."/>
            <person name="Li Z."/>
            <person name="Zhang A."/>
            <person name="Wang D."/>
            <person name="Liang C."/>
        </authorList>
    </citation>
    <scope>NUCLEOTIDE SEQUENCE [LARGE SCALE GENOMIC DNA]</scope>
    <source>
        <strain evidence="1">cv. G1812</strain>
    </source>
</reference>
<name>A0A8R7R4U8_TRIUA</name>
<organism evidence="1 2">
    <name type="scientific">Triticum urartu</name>
    <name type="common">Red wild einkorn</name>
    <name type="synonym">Crithodium urartu</name>
    <dbReference type="NCBI Taxonomy" id="4572"/>
    <lineage>
        <taxon>Eukaryota</taxon>
        <taxon>Viridiplantae</taxon>
        <taxon>Streptophyta</taxon>
        <taxon>Embryophyta</taxon>
        <taxon>Tracheophyta</taxon>
        <taxon>Spermatophyta</taxon>
        <taxon>Magnoliopsida</taxon>
        <taxon>Liliopsida</taxon>
        <taxon>Poales</taxon>
        <taxon>Poaceae</taxon>
        <taxon>BOP clade</taxon>
        <taxon>Pooideae</taxon>
        <taxon>Triticodae</taxon>
        <taxon>Triticeae</taxon>
        <taxon>Triticinae</taxon>
        <taxon>Triticum</taxon>
    </lineage>
</organism>